<dbReference type="InterPro" id="IPR003362">
    <property type="entry name" value="Bact_transf"/>
</dbReference>
<accession>A0A859DPG9</accession>
<evidence type="ECO:0000256" key="2">
    <source>
        <dbReference type="SAM" id="Phobius"/>
    </source>
</evidence>
<keyword evidence="2" id="KW-0812">Transmembrane</keyword>
<dbReference type="EMBL" id="CP046051">
    <property type="protein sequence ID" value="QKN23680.1"/>
    <property type="molecule type" value="Genomic_DNA"/>
</dbReference>
<evidence type="ECO:0000313" key="4">
    <source>
        <dbReference type="EMBL" id="QKN23680.1"/>
    </source>
</evidence>
<dbReference type="Proteomes" id="UP000501316">
    <property type="component" value="Chromosome"/>
</dbReference>
<dbReference type="Pfam" id="PF02397">
    <property type="entry name" value="Bac_transf"/>
    <property type="match status" value="1"/>
</dbReference>
<dbReference type="AlphaFoldDB" id="A0A859DPG9"/>
<comment type="similarity">
    <text evidence="1">Belongs to the bacterial sugar transferase family.</text>
</comment>
<evidence type="ECO:0000256" key="1">
    <source>
        <dbReference type="ARBA" id="ARBA00006464"/>
    </source>
</evidence>
<dbReference type="PANTHER" id="PTHR30576">
    <property type="entry name" value="COLANIC BIOSYNTHESIS UDP-GLUCOSE LIPID CARRIER TRANSFERASE"/>
    <property type="match status" value="1"/>
</dbReference>
<organism evidence="4 5">
    <name type="scientific">Caproicibacterium lactatifermentans</name>
    <dbReference type="NCBI Taxonomy" id="2666138"/>
    <lineage>
        <taxon>Bacteria</taxon>
        <taxon>Bacillati</taxon>
        <taxon>Bacillota</taxon>
        <taxon>Clostridia</taxon>
        <taxon>Eubacteriales</taxon>
        <taxon>Oscillospiraceae</taxon>
        <taxon>Caproicibacterium</taxon>
    </lineage>
</organism>
<protein>
    <submittedName>
        <fullName evidence="4">Sugar transferase</fullName>
    </submittedName>
</protein>
<keyword evidence="4" id="KW-0808">Transferase</keyword>
<dbReference type="KEGG" id="clf:GJQ69_03825"/>
<gene>
    <name evidence="4" type="ORF">GJQ69_03825</name>
</gene>
<dbReference type="RefSeq" id="WP_174192986.1">
    <property type="nucleotide sequence ID" value="NZ_CP046051.1"/>
</dbReference>
<feature type="transmembrane region" description="Helical" evidence="2">
    <location>
        <begin position="43"/>
        <end position="67"/>
    </location>
</feature>
<reference evidence="4 5" key="1">
    <citation type="submission" date="2019-11" db="EMBL/GenBank/DDBJ databases">
        <authorList>
            <person name="Ren C."/>
            <person name="Wang H."/>
            <person name="Xu Y."/>
        </authorList>
    </citation>
    <scope>NUCLEOTIDE SEQUENCE [LARGE SCALE GENOMIC DNA]</scope>
    <source>
        <strain evidence="4 5">LBM 19010</strain>
    </source>
</reference>
<dbReference type="PANTHER" id="PTHR30576:SF10">
    <property type="entry name" value="SLL5057 PROTEIN"/>
    <property type="match status" value="1"/>
</dbReference>
<dbReference type="GO" id="GO:0016780">
    <property type="term" value="F:phosphotransferase activity, for other substituted phosphate groups"/>
    <property type="evidence" value="ECO:0007669"/>
    <property type="project" value="TreeGrafter"/>
</dbReference>
<name>A0A859DPG9_9FIRM</name>
<proteinExistence type="inferred from homology"/>
<keyword evidence="2" id="KW-1133">Transmembrane helix</keyword>
<evidence type="ECO:0000313" key="5">
    <source>
        <dbReference type="Proteomes" id="UP000501316"/>
    </source>
</evidence>
<feature type="domain" description="Bacterial sugar transferase" evidence="3">
    <location>
        <begin position="41"/>
        <end position="229"/>
    </location>
</feature>
<keyword evidence="2" id="KW-0472">Membrane</keyword>
<evidence type="ECO:0000259" key="3">
    <source>
        <dbReference type="Pfam" id="PF02397"/>
    </source>
</evidence>
<sequence length="234" mass="26872">MKSEEALFNPDFAKDNAKKERKICFASKSRVKQRRLYFAVKRVMDIVLSLLALILLSPLFLIVAILIKADSPGPAFYIHNRVGKNGKTFRMYKFRSMCVDADRYLGKLAAQNEREGPAFKISDDPRITRVGRVIRRTCIDELPQLLNILKGDMSIVGPRPPLPAEVEQYTPYQYQRLAAKPGLTCYWQTHKGKVSTFNEWVGLDIKYIQNQNFRVDAKLILQTITFVLKNKGDE</sequence>